<keyword evidence="2" id="KW-0812">Transmembrane</keyword>
<organism evidence="3 4">
    <name type="scientific">Phreatobacter stygius</name>
    <dbReference type="NCBI Taxonomy" id="1940610"/>
    <lineage>
        <taxon>Bacteria</taxon>
        <taxon>Pseudomonadati</taxon>
        <taxon>Pseudomonadota</taxon>
        <taxon>Alphaproteobacteria</taxon>
        <taxon>Hyphomicrobiales</taxon>
        <taxon>Phreatobacteraceae</taxon>
        <taxon>Phreatobacter</taxon>
    </lineage>
</organism>
<dbReference type="AlphaFoldDB" id="A0A4D7B5J5"/>
<reference evidence="3 4" key="1">
    <citation type="submission" date="2019-04" db="EMBL/GenBank/DDBJ databases">
        <title>Phreatobacter aquaticus sp. nov.</title>
        <authorList>
            <person name="Choi A."/>
        </authorList>
    </citation>
    <scope>NUCLEOTIDE SEQUENCE [LARGE SCALE GENOMIC DNA]</scope>
    <source>
        <strain evidence="3 4">KCTC 52518</strain>
    </source>
</reference>
<keyword evidence="4" id="KW-1185">Reference proteome</keyword>
<proteinExistence type="predicted"/>
<name>A0A4D7B5J5_9HYPH</name>
<evidence type="ECO:0000256" key="1">
    <source>
        <dbReference type="SAM" id="MobiDB-lite"/>
    </source>
</evidence>
<feature type="region of interest" description="Disordered" evidence="1">
    <location>
        <begin position="1"/>
        <end position="20"/>
    </location>
</feature>
<protein>
    <submittedName>
        <fullName evidence="3">Uncharacterized protein</fullName>
    </submittedName>
</protein>
<evidence type="ECO:0000256" key="2">
    <source>
        <dbReference type="SAM" id="Phobius"/>
    </source>
</evidence>
<feature type="transmembrane region" description="Helical" evidence="2">
    <location>
        <begin position="71"/>
        <end position="92"/>
    </location>
</feature>
<evidence type="ECO:0000313" key="4">
    <source>
        <dbReference type="Proteomes" id="UP000298781"/>
    </source>
</evidence>
<gene>
    <name evidence="3" type="ORF">E8M01_02935</name>
</gene>
<feature type="transmembrane region" description="Helical" evidence="2">
    <location>
        <begin position="21"/>
        <end position="44"/>
    </location>
</feature>
<dbReference type="KEGG" id="pstg:E8M01_02935"/>
<evidence type="ECO:0000313" key="3">
    <source>
        <dbReference type="EMBL" id="QCI63277.1"/>
    </source>
</evidence>
<keyword evidence="2" id="KW-0472">Membrane</keyword>
<dbReference type="Proteomes" id="UP000298781">
    <property type="component" value="Chromosome"/>
</dbReference>
<dbReference type="RefSeq" id="WP_136958736.1">
    <property type="nucleotide sequence ID" value="NZ_CP039690.1"/>
</dbReference>
<keyword evidence="2" id="KW-1133">Transmembrane helix</keyword>
<sequence>MSPSSHEHPGQPPTTGGRRTLPLWAHLTPLAVGLAIFAIGFIWFDPLWPAQDMPPDVALRYRRAVQRSGEIYAVARWTALAGLIWFAGMALWRLRPTGKATR</sequence>
<accession>A0A4D7B5J5</accession>
<dbReference type="EMBL" id="CP039690">
    <property type="protein sequence ID" value="QCI63277.1"/>
    <property type="molecule type" value="Genomic_DNA"/>
</dbReference>